<organism evidence="3 4">
    <name type="scientific">Fuscovulum blasticum DSM 2131</name>
    <dbReference type="NCBI Taxonomy" id="1188250"/>
    <lineage>
        <taxon>Bacteria</taxon>
        <taxon>Pseudomonadati</taxon>
        <taxon>Pseudomonadota</taxon>
        <taxon>Alphaproteobacteria</taxon>
        <taxon>Rhodobacterales</taxon>
        <taxon>Paracoccaceae</taxon>
        <taxon>Pseudogemmobacter</taxon>
    </lineage>
</organism>
<dbReference type="PRINTS" id="PR00081">
    <property type="entry name" value="GDHRDH"/>
</dbReference>
<reference evidence="3 4" key="1">
    <citation type="submission" date="2018-03" db="EMBL/GenBank/DDBJ databases">
        <title>Rhodobacter blasticus.</title>
        <authorList>
            <person name="Meyer T.E."/>
            <person name="Miller S."/>
            <person name="Lodha T."/>
            <person name="Gandham S."/>
            <person name="Chintalapati S."/>
            <person name="Chintalapati V.R."/>
        </authorList>
    </citation>
    <scope>NUCLEOTIDE SEQUENCE [LARGE SCALE GENOMIC DNA]</scope>
    <source>
        <strain evidence="3 4">DSM 2131</strain>
    </source>
</reference>
<dbReference type="SUPFAM" id="SSF51735">
    <property type="entry name" value="NAD(P)-binding Rossmann-fold domains"/>
    <property type="match status" value="1"/>
</dbReference>
<keyword evidence="2" id="KW-0560">Oxidoreductase</keyword>
<evidence type="ECO:0008006" key="5">
    <source>
        <dbReference type="Google" id="ProtNLM"/>
    </source>
</evidence>
<evidence type="ECO:0000313" key="4">
    <source>
        <dbReference type="Proteomes" id="UP000241362"/>
    </source>
</evidence>
<dbReference type="InterPro" id="IPR036291">
    <property type="entry name" value="NAD(P)-bd_dom_sf"/>
</dbReference>
<dbReference type="RefSeq" id="WP_146161994.1">
    <property type="nucleotide sequence ID" value="NZ_PZKE01000056.1"/>
</dbReference>
<feature type="non-terminal residue" evidence="3">
    <location>
        <position position="122"/>
    </location>
</feature>
<dbReference type="AlphaFoldDB" id="A0A2T4J3U6"/>
<sequence length="122" mass="12509">MMRDALQGLFDLTGRTALITGAARGIGLETARLLGAAGAAVVLVDRDTAVLEASAGGLAEEGIACLPVAADITDAAALDRLFARLADWRGGADILVNNAAMVQRNPAAELVPALWRQAMAVN</sequence>
<dbReference type="Gene3D" id="3.40.50.720">
    <property type="entry name" value="NAD(P)-binding Rossmann-like Domain"/>
    <property type="match status" value="1"/>
</dbReference>
<comment type="similarity">
    <text evidence="1">Belongs to the short-chain dehydrogenases/reductases (SDR) family.</text>
</comment>
<evidence type="ECO:0000256" key="1">
    <source>
        <dbReference type="ARBA" id="ARBA00006484"/>
    </source>
</evidence>
<accession>A0A2T4J3U6</accession>
<evidence type="ECO:0000256" key="2">
    <source>
        <dbReference type="ARBA" id="ARBA00023002"/>
    </source>
</evidence>
<dbReference type="PANTHER" id="PTHR43669">
    <property type="entry name" value="5-KETO-D-GLUCONATE 5-REDUCTASE"/>
    <property type="match status" value="1"/>
</dbReference>
<dbReference type="InterPro" id="IPR002347">
    <property type="entry name" value="SDR_fam"/>
</dbReference>
<dbReference type="Pfam" id="PF00106">
    <property type="entry name" value="adh_short"/>
    <property type="match status" value="1"/>
</dbReference>
<dbReference type="GO" id="GO:0016491">
    <property type="term" value="F:oxidoreductase activity"/>
    <property type="evidence" value="ECO:0007669"/>
    <property type="project" value="UniProtKB-KW"/>
</dbReference>
<name>A0A2T4J3U6_FUSBL</name>
<dbReference type="PANTHER" id="PTHR43669:SF3">
    <property type="entry name" value="ALCOHOL DEHYDROGENASE, PUTATIVE (AFU_ORTHOLOGUE AFUA_3G03445)-RELATED"/>
    <property type="match status" value="1"/>
</dbReference>
<protein>
    <recommendedName>
        <fullName evidence="5">Short chain dehydrogenase</fullName>
    </recommendedName>
</protein>
<evidence type="ECO:0000313" key="3">
    <source>
        <dbReference type="EMBL" id="PTE12570.1"/>
    </source>
</evidence>
<keyword evidence="4" id="KW-1185">Reference proteome</keyword>
<comment type="caution">
    <text evidence="3">The sequence shown here is derived from an EMBL/GenBank/DDBJ whole genome shotgun (WGS) entry which is preliminary data.</text>
</comment>
<proteinExistence type="inferred from homology"/>
<gene>
    <name evidence="3" type="ORF">C5F44_17640</name>
</gene>
<dbReference type="Proteomes" id="UP000241362">
    <property type="component" value="Unassembled WGS sequence"/>
</dbReference>
<dbReference type="EMBL" id="PZKE01000056">
    <property type="protein sequence ID" value="PTE12570.1"/>
    <property type="molecule type" value="Genomic_DNA"/>
</dbReference>